<sequence length="73" mass="8021">MSEVSHNEIYERLIAVESKVDKVAQDTKDVVDAFHAAQGAFVVLDWLSKIAKPLLFISGLVAALATVWSNHKV</sequence>
<organism evidence="1">
    <name type="scientific">uncultured Caudovirales phage</name>
    <dbReference type="NCBI Taxonomy" id="2100421"/>
    <lineage>
        <taxon>Viruses</taxon>
        <taxon>Duplodnaviria</taxon>
        <taxon>Heunggongvirae</taxon>
        <taxon>Uroviricota</taxon>
        <taxon>Caudoviricetes</taxon>
        <taxon>Peduoviridae</taxon>
        <taxon>Maltschvirus</taxon>
        <taxon>Maltschvirus maltsch</taxon>
    </lineage>
</organism>
<name>A0A6J5M3D7_9CAUD</name>
<dbReference type="EMBL" id="LR796354">
    <property type="protein sequence ID" value="CAB4139540.1"/>
    <property type="molecule type" value="Genomic_DNA"/>
</dbReference>
<reference evidence="1" key="1">
    <citation type="submission" date="2020-04" db="EMBL/GenBank/DDBJ databases">
        <authorList>
            <person name="Chiriac C."/>
            <person name="Salcher M."/>
            <person name="Ghai R."/>
            <person name="Kavagutti S V."/>
        </authorList>
    </citation>
    <scope>NUCLEOTIDE SEQUENCE</scope>
</reference>
<accession>A0A6J5M3D7</accession>
<gene>
    <name evidence="1" type="ORF">UFOVP337_54</name>
</gene>
<protein>
    <submittedName>
        <fullName evidence="1">Uncharacterized protein</fullName>
    </submittedName>
</protein>
<proteinExistence type="predicted"/>
<evidence type="ECO:0000313" key="1">
    <source>
        <dbReference type="EMBL" id="CAB4139540.1"/>
    </source>
</evidence>